<protein>
    <recommendedName>
        <fullName evidence="3">Amino acid transporter</fullName>
    </recommendedName>
</protein>
<dbReference type="Gene3D" id="3.30.460.40">
    <property type="match status" value="1"/>
</dbReference>
<dbReference type="OrthoDB" id="9800567at2"/>
<sequence>MSFEVCETIAARLQHFDKPWYIAGGWAIDLYIGSHTRAHKDIEVAVLREDQQYVRAYLNDWSFQKAVHGQLQPWEQEFLALPIHEIHATHTVTGEQLEILLNDVANERWTFRRDTRISLPLSLLRCTTSTGIPYLAPEVVLLYKATQTREKDDADFYAVKPFLEEHRKQWLRDALTLHMPTHHWIPALEKEGEG</sequence>
<reference evidence="1 2" key="1">
    <citation type="submission" date="2016-07" db="EMBL/GenBank/DDBJ databases">
        <title>Caryophanon tenue genome sequencing.</title>
        <authorList>
            <person name="Verma A."/>
            <person name="Pal Y."/>
            <person name="Krishnamurthi S."/>
        </authorList>
    </citation>
    <scope>NUCLEOTIDE SEQUENCE [LARGE SCALE GENOMIC DNA]</scope>
    <source>
        <strain evidence="1 2">DSM 14152</strain>
    </source>
</reference>
<proteinExistence type="predicted"/>
<dbReference type="STRING" id="33978.A6M13_03230"/>
<dbReference type="AlphaFoldDB" id="A0A1C0YBU5"/>
<dbReference type="Proteomes" id="UP000093199">
    <property type="component" value="Unassembled WGS sequence"/>
</dbReference>
<dbReference type="RefSeq" id="WP_066545679.1">
    <property type="nucleotide sequence ID" value="NZ_MASJ01000023.1"/>
</dbReference>
<gene>
    <name evidence="1" type="ORF">A6M13_03230</name>
</gene>
<organism evidence="1 2">
    <name type="scientific">Caryophanon tenue</name>
    <dbReference type="NCBI Taxonomy" id="33978"/>
    <lineage>
        <taxon>Bacteria</taxon>
        <taxon>Bacillati</taxon>
        <taxon>Bacillota</taxon>
        <taxon>Bacilli</taxon>
        <taxon>Bacillales</taxon>
        <taxon>Caryophanaceae</taxon>
        <taxon>Caryophanon</taxon>
    </lineage>
</organism>
<evidence type="ECO:0000313" key="2">
    <source>
        <dbReference type="Proteomes" id="UP000093199"/>
    </source>
</evidence>
<name>A0A1C0YBU5_9BACL</name>
<dbReference type="EMBL" id="MASJ01000023">
    <property type="protein sequence ID" value="OCS84603.1"/>
    <property type="molecule type" value="Genomic_DNA"/>
</dbReference>
<evidence type="ECO:0008006" key="3">
    <source>
        <dbReference type="Google" id="ProtNLM"/>
    </source>
</evidence>
<dbReference type="InterPro" id="IPR019646">
    <property type="entry name" value="Aminoglyc_AdlTrfase"/>
</dbReference>
<evidence type="ECO:0000313" key="1">
    <source>
        <dbReference type="EMBL" id="OCS84603.1"/>
    </source>
</evidence>
<keyword evidence="2" id="KW-1185">Reference proteome</keyword>
<comment type="caution">
    <text evidence="1">The sequence shown here is derived from an EMBL/GenBank/DDBJ whole genome shotgun (WGS) entry which is preliminary data.</text>
</comment>
<dbReference type="Pfam" id="PF10706">
    <property type="entry name" value="Aminoglyc_resit"/>
    <property type="match status" value="1"/>
</dbReference>
<accession>A0A1C0YBU5</accession>